<dbReference type="FunFam" id="1.25.40.10:FF:001362">
    <property type="entry name" value="RNA splicing factor"/>
    <property type="match status" value="1"/>
</dbReference>
<dbReference type="GO" id="GO:0046540">
    <property type="term" value="C:U4/U6 x U5 tri-snRNP complex"/>
    <property type="evidence" value="ECO:0007669"/>
    <property type="project" value="TreeGrafter"/>
</dbReference>
<evidence type="ECO:0000256" key="2">
    <source>
        <dbReference type="ARBA" id="ARBA00022737"/>
    </source>
</evidence>
<dbReference type="Pfam" id="PF06424">
    <property type="entry name" value="PRP1_N"/>
    <property type="match status" value="2"/>
</dbReference>
<evidence type="ECO:0000256" key="1">
    <source>
        <dbReference type="ARBA" id="ARBA00004123"/>
    </source>
</evidence>
<keyword evidence="7" id="KW-1185">Reference proteome</keyword>
<dbReference type="SMART" id="SM00386">
    <property type="entry name" value="HAT"/>
    <property type="match status" value="11"/>
</dbReference>
<proteinExistence type="predicted"/>
<keyword evidence="2" id="KW-0677">Repeat</keyword>
<protein>
    <submittedName>
        <fullName evidence="6">mRNA-processing factor 6</fullName>
    </submittedName>
</protein>
<name>A0A9N8HMC6_9STRA</name>
<dbReference type="Proteomes" id="UP001153069">
    <property type="component" value="Unassembled WGS sequence"/>
</dbReference>
<dbReference type="GO" id="GO:0071013">
    <property type="term" value="C:catalytic step 2 spliceosome"/>
    <property type="evidence" value="ECO:0007669"/>
    <property type="project" value="TreeGrafter"/>
</dbReference>
<dbReference type="OrthoDB" id="440128at2759"/>
<dbReference type="Gene3D" id="1.25.40.10">
    <property type="entry name" value="Tetratricopeptide repeat domain"/>
    <property type="match status" value="4"/>
</dbReference>
<comment type="subcellular location">
    <subcellularLocation>
        <location evidence="1">Nucleus</location>
    </subcellularLocation>
</comment>
<feature type="domain" description="PRP1 splicing factor N-terminal" evidence="5">
    <location>
        <begin position="10"/>
        <end position="71"/>
    </location>
</feature>
<dbReference type="AlphaFoldDB" id="A0A9N8HMC6"/>
<feature type="domain" description="PRP1 splicing factor N-terminal" evidence="5">
    <location>
        <begin position="101"/>
        <end position="198"/>
    </location>
</feature>
<dbReference type="SUPFAM" id="SSF48452">
    <property type="entry name" value="TPR-like"/>
    <property type="match status" value="4"/>
</dbReference>
<dbReference type="PANTHER" id="PTHR11246:SF1">
    <property type="entry name" value="PRE-MRNA-PROCESSING FACTOR 6"/>
    <property type="match status" value="1"/>
</dbReference>
<feature type="compositionally biased region" description="Low complexity" evidence="4">
    <location>
        <begin position="35"/>
        <end position="53"/>
    </location>
</feature>
<evidence type="ECO:0000256" key="3">
    <source>
        <dbReference type="ARBA" id="ARBA00023242"/>
    </source>
</evidence>
<organism evidence="6 7">
    <name type="scientific">Seminavis robusta</name>
    <dbReference type="NCBI Taxonomy" id="568900"/>
    <lineage>
        <taxon>Eukaryota</taxon>
        <taxon>Sar</taxon>
        <taxon>Stramenopiles</taxon>
        <taxon>Ochrophyta</taxon>
        <taxon>Bacillariophyta</taxon>
        <taxon>Bacillariophyceae</taxon>
        <taxon>Bacillariophycidae</taxon>
        <taxon>Naviculales</taxon>
        <taxon>Naviculaceae</taxon>
        <taxon>Seminavis</taxon>
    </lineage>
</organism>
<dbReference type="InterPro" id="IPR011990">
    <property type="entry name" value="TPR-like_helical_dom_sf"/>
</dbReference>
<evidence type="ECO:0000313" key="6">
    <source>
        <dbReference type="EMBL" id="CAB9519086.1"/>
    </source>
</evidence>
<accession>A0A9N8HMC6</accession>
<dbReference type="InterPro" id="IPR045075">
    <property type="entry name" value="Syf1-like"/>
</dbReference>
<keyword evidence="3" id="KW-0539">Nucleus</keyword>
<sequence>MAFRGRGRAAPAGYVPGLGRGAAGFTTRSDVGPMAAPGSVDDAADASGSGSRSSELRAAKMAMRQQQQKQQQGMFGAAPQGYVPGAGRGANMGKADNEGGPTGSYDSFGGYNNDRPVDESQYDDDDDEADKIWAAIDERMASKRKRKGANSAAQDEEDEQKSSRSKIGVQFRELKEKLADVTEDQWANIPEVGDYSLKFKQKQRQEVYTPVSDSLLEQRTNANLDATAGTTGTGIAATTSAFESGTVTNMSGVGAARGKVLGMSLDSMSDSISGQTVVDPQGYLTSLSSTKIATNAEVSDINKARLLLKSVRDTNPKHAPGWIASARVEEAAGKILQARKIIQEGCNVCSDSEDVWLEAARLHPQEVAKSILATAVRKIPTSVKIFLKAADLEPNDAAKKAVLRKALEANPSSVTLWKAAIDLEDADDARVLLSVAVEKIPHSVDMWLALARLETYEKAQKVLNRARKALPTERTIWLAAAKLEESQNHNQVVEKIVERAVKSLQKHDAVVTRAQWLHEAETAEAAGAPLTSAAIVKFTVGYGVEQEDRQRTWADDATGALARGSVATARAILTHSLAAFPTKRSLWMQAVDMERKHGTPETLDETLAAASKRLPRVEIFWLVRAKEQWLAGNVGKARDILTEAFAANPDSEAVWLAAAKLEWETGEIERARVLLQRARERAPTDRVYMKSALLEREQKNFKEALSLLEEGISNYKSFPKLYMMGGQICSEDLAKEKSNLDKARKFYQRGLQECPQNVILWALASRLEEKAHTFDATGTVKPGLGVTKARGLLEIARLKNNKNPLLWLESIRLERRANNDKLADSLTARALQECPNSGLLLAENIASAPRAAKKSKSADAIKRLPEDPLVIAAVATLFASDRKNEKARKWFDRAVILDPDIGDSWARFYAFELEVGTKEQQDKVKERCVKADPKHGELWTNLSKDMANRHKPMAELLELVARKLLSAKNGDA</sequence>
<dbReference type="EMBL" id="CAICTM010000985">
    <property type="protein sequence ID" value="CAB9519086.1"/>
    <property type="molecule type" value="Genomic_DNA"/>
</dbReference>
<comment type="caution">
    <text evidence="6">The sequence shown here is derived from an EMBL/GenBank/DDBJ whole genome shotgun (WGS) entry which is preliminary data.</text>
</comment>
<evidence type="ECO:0000256" key="4">
    <source>
        <dbReference type="SAM" id="MobiDB-lite"/>
    </source>
</evidence>
<dbReference type="InterPro" id="IPR003107">
    <property type="entry name" value="HAT"/>
</dbReference>
<evidence type="ECO:0000313" key="7">
    <source>
        <dbReference type="Proteomes" id="UP001153069"/>
    </source>
</evidence>
<dbReference type="Pfam" id="PF14559">
    <property type="entry name" value="TPR_19"/>
    <property type="match status" value="1"/>
</dbReference>
<feature type="region of interest" description="Disordered" evidence="4">
    <location>
        <begin position="141"/>
        <end position="166"/>
    </location>
</feature>
<feature type="region of interest" description="Disordered" evidence="4">
    <location>
        <begin position="1"/>
        <end position="126"/>
    </location>
</feature>
<dbReference type="PANTHER" id="PTHR11246">
    <property type="entry name" value="PRE-MRNA SPLICING FACTOR"/>
    <property type="match status" value="1"/>
</dbReference>
<dbReference type="GO" id="GO:0000244">
    <property type="term" value="P:spliceosomal tri-snRNP complex assembly"/>
    <property type="evidence" value="ECO:0007669"/>
    <property type="project" value="TreeGrafter"/>
</dbReference>
<dbReference type="InterPro" id="IPR010491">
    <property type="entry name" value="PRP1_N"/>
</dbReference>
<gene>
    <name evidence="6" type="ORF">SEMRO_987_G228260.1</name>
</gene>
<reference evidence="6" key="1">
    <citation type="submission" date="2020-06" db="EMBL/GenBank/DDBJ databases">
        <authorList>
            <consortium name="Plant Systems Biology data submission"/>
        </authorList>
    </citation>
    <scope>NUCLEOTIDE SEQUENCE</scope>
    <source>
        <strain evidence="6">D6</strain>
    </source>
</reference>
<evidence type="ECO:0000259" key="5">
    <source>
        <dbReference type="Pfam" id="PF06424"/>
    </source>
</evidence>
<feature type="compositionally biased region" description="Low complexity" evidence="4">
    <location>
        <begin position="59"/>
        <end position="72"/>
    </location>
</feature>